<feature type="compositionally biased region" description="Acidic residues" evidence="2">
    <location>
        <begin position="1827"/>
        <end position="1885"/>
    </location>
</feature>
<feature type="compositionally biased region" description="Basic and acidic residues" evidence="2">
    <location>
        <begin position="830"/>
        <end position="845"/>
    </location>
</feature>
<feature type="non-terminal residue" evidence="3">
    <location>
        <position position="1"/>
    </location>
</feature>
<feature type="compositionally biased region" description="Acidic residues" evidence="2">
    <location>
        <begin position="520"/>
        <end position="531"/>
    </location>
</feature>
<evidence type="ECO:0000256" key="2">
    <source>
        <dbReference type="SAM" id="MobiDB-lite"/>
    </source>
</evidence>
<dbReference type="GO" id="GO:0017056">
    <property type="term" value="F:structural constituent of nuclear pore"/>
    <property type="evidence" value="ECO:0007669"/>
    <property type="project" value="TreeGrafter"/>
</dbReference>
<feature type="coiled-coil region" evidence="1">
    <location>
        <begin position="903"/>
        <end position="937"/>
    </location>
</feature>
<comment type="caution">
    <text evidence="3">The sequence shown here is derived from an EMBL/GenBank/DDBJ whole genome shotgun (WGS) entry which is preliminary data.</text>
</comment>
<feature type="compositionally biased region" description="Low complexity" evidence="2">
    <location>
        <begin position="1964"/>
        <end position="1973"/>
    </location>
</feature>
<feature type="compositionally biased region" description="Acidic residues" evidence="2">
    <location>
        <begin position="1734"/>
        <end position="1756"/>
    </location>
</feature>
<feature type="coiled-coil region" evidence="1">
    <location>
        <begin position="315"/>
        <end position="367"/>
    </location>
</feature>
<dbReference type="GO" id="GO:1901673">
    <property type="term" value="P:regulation of mitotic spindle assembly"/>
    <property type="evidence" value="ECO:0007669"/>
    <property type="project" value="TreeGrafter"/>
</dbReference>
<feature type="coiled-coil region" evidence="1">
    <location>
        <begin position="76"/>
        <end position="187"/>
    </location>
</feature>
<feature type="coiled-coil region" evidence="1">
    <location>
        <begin position="1178"/>
        <end position="1267"/>
    </location>
</feature>
<keyword evidence="4" id="KW-1185">Reference proteome</keyword>
<dbReference type="GO" id="GO:0005643">
    <property type="term" value="C:nuclear pore"/>
    <property type="evidence" value="ECO:0007669"/>
    <property type="project" value="TreeGrafter"/>
</dbReference>
<keyword evidence="1" id="KW-0175">Coiled coil</keyword>
<feature type="coiled-coil region" evidence="1">
    <location>
        <begin position="1429"/>
        <end position="1512"/>
    </location>
</feature>
<feature type="coiled-coil region" evidence="1">
    <location>
        <begin position="1051"/>
        <end position="1146"/>
    </location>
</feature>
<feature type="compositionally biased region" description="Low complexity" evidence="2">
    <location>
        <begin position="1640"/>
        <end position="1653"/>
    </location>
</feature>
<feature type="region of interest" description="Disordered" evidence="2">
    <location>
        <begin position="1638"/>
        <end position="2001"/>
    </location>
</feature>
<proteinExistence type="predicted"/>
<feature type="compositionally biased region" description="Basic and acidic residues" evidence="2">
    <location>
        <begin position="1693"/>
        <end position="1711"/>
    </location>
</feature>
<feature type="compositionally biased region" description="Low complexity" evidence="2">
    <location>
        <begin position="1991"/>
        <end position="2001"/>
    </location>
</feature>
<dbReference type="PANTHER" id="PTHR18898">
    <property type="entry name" value="NUCLEOPROTEIN TPR-RELATED"/>
    <property type="match status" value="1"/>
</dbReference>
<dbReference type="EMBL" id="BTSY01000002">
    <property type="protein sequence ID" value="GMT14813.1"/>
    <property type="molecule type" value="Genomic_DNA"/>
</dbReference>
<evidence type="ECO:0000313" key="3">
    <source>
        <dbReference type="EMBL" id="GMT14813.1"/>
    </source>
</evidence>
<feature type="region of interest" description="Disordered" evidence="2">
    <location>
        <begin position="510"/>
        <end position="532"/>
    </location>
</feature>
<dbReference type="PANTHER" id="PTHR18898:SF2">
    <property type="entry name" value="NUCLEOPROTEIN TPR"/>
    <property type="match status" value="1"/>
</dbReference>
<evidence type="ECO:0000313" key="4">
    <source>
        <dbReference type="Proteomes" id="UP001432322"/>
    </source>
</evidence>
<feature type="coiled-coil region" evidence="1">
    <location>
        <begin position="1296"/>
        <end position="1392"/>
    </location>
</feature>
<accession>A0AAV5V976</accession>
<protein>
    <recommendedName>
        <fullName evidence="5">Nucleoprotein TPR</fullName>
    </recommendedName>
</protein>
<feature type="region of interest" description="Disordered" evidence="2">
    <location>
        <begin position="1"/>
        <end position="28"/>
    </location>
</feature>
<name>A0AAV5V976_9BILA</name>
<dbReference type="GO" id="GO:0006406">
    <property type="term" value="P:mRNA export from nucleus"/>
    <property type="evidence" value="ECO:0007669"/>
    <property type="project" value="TreeGrafter"/>
</dbReference>
<organism evidence="3 4">
    <name type="scientific">Pristionchus fissidentatus</name>
    <dbReference type="NCBI Taxonomy" id="1538716"/>
    <lineage>
        <taxon>Eukaryota</taxon>
        <taxon>Metazoa</taxon>
        <taxon>Ecdysozoa</taxon>
        <taxon>Nematoda</taxon>
        <taxon>Chromadorea</taxon>
        <taxon>Rhabditida</taxon>
        <taxon>Rhabditina</taxon>
        <taxon>Diplogasteromorpha</taxon>
        <taxon>Diplogasteroidea</taxon>
        <taxon>Neodiplogasteridae</taxon>
        <taxon>Pristionchus</taxon>
    </lineage>
</organism>
<dbReference type="Proteomes" id="UP001432322">
    <property type="component" value="Unassembled WGS sequence"/>
</dbReference>
<feature type="region of interest" description="Disordered" evidence="2">
    <location>
        <begin position="1541"/>
        <end position="1561"/>
    </location>
</feature>
<feature type="compositionally biased region" description="Acidic residues" evidence="2">
    <location>
        <begin position="1763"/>
        <end position="1813"/>
    </location>
</feature>
<reference evidence="3" key="1">
    <citation type="submission" date="2023-10" db="EMBL/GenBank/DDBJ databases">
        <title>Genome assembly of Pristionchus species.</title>
        <authorList>
            <person name="Yoshida K."/>
            <person name="Sommer R.J."/>
        </authorList>
    </citation>
    <scope>NUCLEOTIDE SEQUENCE</scope>
    <source>
        <strain evidence="3">RS5133</strain>
    </source>
</reference>
<feature type="coiled-coil region" evidence="1">
    <location>
        <begin position="963"/>
        <end position="1000"/>
    </location>
</feature>
<feature type="compositionally biased region" description="Polar residues" evidence="2">
    <location>
        <begin position="1940"/>
        <end position="1955"/>
    </location>
</feature>
<evidence type="ECO:0000256" key="1">
    <source>
        <dbReference type="SAM" id="Coils"/>
    </source>
</evidence>
<gene>
    <name evidence="3" type="ORF">PFISCL1PPCAC_6110</name>
</gene>
<evidence type="ECO:0008006" key="5">
    <source>
        <dbReference type="Google" id="ProtNLM"/>
    </source>
</evidence>
<feature type="coiled-coil region" evidence="1">
    <location>
        <begin position="692"/>
        <end position="743"/>
    </location>
</feature>
<sequence length="2001" mass="224166">PVAVMEVDPTSTGDSDVGGSGTEAALQPPLEVPVEAGADDTESLRKERAELDREIFTIKAELEAMTGKFLAAVSKNDEINNQYSDLNRQYEERQRLFRDLQVVNETLLTQKGTVAADCLTAKRERDEKELLLKRVNKEKQLIAVEVQSLKEQLKNLSSQKMELEMQRRDMERAQQDARLECQRAADEKAVYEESKRWFMNELADRDNKISQLRLEFSGKEVSWQNERMRLVGDKTSAMNEVEDIRVDLSLKQRMLDESNEKLKGIAESHDAQLMTLRQEVSSRECLVRTLKDQIKMADEASNQMKSLYDGTAALLESAREEIEAARVDTARQIEEATRVIEERDREVAELKDELDKANELLKNKHNLTLSDEAIEELSPAAAAASRLIKSGGSLTAIYREHAKLAAQLEEEREKSRLTEESFQEVIGDLTERAPQLIQQKERLEQLTDENYRLTRQLEEADEQRKKLLEDRDQAKRQLAFNSAELEKFQRDYQFLTDKVTHLVFALEKERERAKNRRAGEEDEEEADEEEDRALFRDVKSLTRRNVELESELSMERAKGDKMAEEKVREATSLMNSSNEELQRDLEKQRAFCLRLETALESKQQSLESYKNIVEGGLGGENSITKRKLEQKTSDLNEAQMKISRLEEWMKSEKEEKAKLTAVYEERFNQHIALASELKRVNAKLESDFGLQKQTALESYKELEKKTRQIEKLVDGEQKARQQVVAVEQKVISLNANMMEMQSELSRSRMDKRTLRDQLLMSQGNEMRLKAELDARHANSQHNEMMVSMMGEMEARVKAVESSRTEVMEMRVENLESERDQLKTSNASLAERNERLQREHRDDSTKFELEKTELKSKLDTEKSERISAENMANELRAKLVATQQHFTTVDASIGSNPERLAQECQKLKNENKFLEGQLDELKKRTEVADAAAKKAEDELSKLTVHSSTVESTLVDSTRSGSLEKERLQGLLEAEILKANNLESEMSRLKKLMGEMEETTRAAEIAADAATLEMAQTLSVMEMRLSEETAKGTGFDDRMRGVVEEKEAVVHQLSLVEEQLNEVKGELEEIMMEKENVITKAANLQTELSSMESRLLEESTRWMEEKSAMEGAAKNLKIEEETMKKNLEDELKRKEEQLQNLVSMAREVDGSTSMDVEGVSQMTAVNRYLREEQQRSTERMMRAEVEMKRMKVQSDELEGERIRLEKKIRELEAKAESDAVELKDMAELRMKLETSMQIERELGGMKEEKERMNKTVAEMQRRLTLMNAEKAKNLGELKTLRETNGSLTAENGGKTREIALTKKLVMEKEQEIAKLRAELATATKQAETAAAAAAAAPPMGGPARMRAQLEAMQKRELELQNEINALRKKGDEEVEKLNGTIVQLRSLARKYKQQTVQPGGSLVTGSDADMIDAPTASSDQGVSTPPSSIAFKRLQEMKDELERKLNELTATKEELEKKLTAMTAAKDAAEAEKDEIKFRTSSIHSMLQNSKQQKDALTKENAELKKRLSELGEALEESAPPSQSTSAAASPLKTVVPLVSSGNVTQSTPQSAPVIPQPSSIKESSPQKAVVPAVATVPSSLSSIPTVSSVPAVSSIPSLPSTSIPSAPVVSSLPSVPSVPTPAPTTNMFGSGTINWPDKMSRVSASSSSTSTLSTGRLLFGHSAGPSHFPDVSTSTSTQEESREEEEQPISSSVDSRKRGASDDRVETKRARVEEEEEDEDDASHLITSSHRGGEMDEMMVEEDTRDGEGEGEGEEETTEKKEDVVEEEDSGDVVVIDDDEEEEGDDGEDEEEDEGEYANDEDDSQRDDEMDDLLEEGRAERAMGQGGVDEEDDEVEDVSSDEDDDDEEEDEDDEEEELDRGSESDGEVEGEGEGEGEEGGEEGEERDEGREAIASIDEADEECRSPAVAESCESVAVSRETGEGGGKPPKKKSPIRFVEVCSSSNESGRPSTSSVPPSRGGRGATRGVARSARAPDLATNLMRGLGRGNRGGPRPNRGGPRN</sequence>
<feature type="region of interest" description="Disordered" evidence="2">
    <location>
        <begin position="813"/>
        <end position="845"/>
    </location>
</feature>